<gene>
    <name evidence="7" type="ORF">J43TS3_20280</name>
</gene>
<evidence type="ECO:0000313" key="7">
    <source>
        <dbReference type="EMBL" id="GIO27417.1"/>
    </source>
</evidence>
<feature type="transmembrane region" description="Helical" evidence="5">
    <location>
        <begin position="45"/>
        <end position="65"/>
    </location>
</feature>
<name>A0A920C878_9BACI</name>
<dbReference type="GO" id="GO:0030416">
    <property type="term" value="P:methylamine metabolic process"/>
    <property type="evidence" value="ECO:0007669"/>
    <property type="project" value="InterPro"/>
</dbReference>
<evidence type="ECO:0000256" key="1">
    <source>
        <dbReference type="ARBA" id="ARBA00004141"/>
    </source>
</evidence>
<keyword evidence="3 5" id="KW-1133">Transmembrane helix</keyword>
<keyword evidence="4 5" id="KW-0472">Membrane</keyword>
<evidence type="ECO:0000256" key="5">
    <source>
        <dbReference type="SAM" id="Phobius"/>
    </source>
</evidence>
<sequence length="185" mass="21325">MIYLTNILSIIIVMIFLLTATDKIIHWNTHIDTIKNYRIVKDSLIKPLTVLMIVAEYFICISLLLMRANYYNLLVFLLLIIVYTVAIVINLFRGNVNISCGCGSILESSNLNFWLVIRNAFLILVYLLVFINSEYTITQLTFYEASFTVFVSICLIMIWAIIKEFIAGKKVLDKILRVFHLGVSK</sequence>
<feature type="transmembrane region" description="Helical" evidence="5">
    <location>
        <begin position="113"/>
        <end position="131"/>
    </location>
</feature>
<dbReference type="Pfam" id="PF07291">
    <property type="entry name" value="MauE"/>
    <property type="match status" value="1"/>
</dbReference>
<comment type="subcellular location">
    <subcellularLocation>
        <location evidence="1">Membrane</location>
        <topology evidence="1">Multi-pass membrane protein</topology>
    </subcellularLocation>
</comment>
<protein>
    <recommendedName>
        <fullName evidence="6">Methylamine utilisation protein MauE domain-containing protein</fullName>
    </recommendedName>
</protein>
<feature type="transmembrane region" description="Helical" evidence="5">
    <location>
        <begin position="71"/>
        <end position="92"/>
    </location>
</feature>
<evidence type="ECO:0000256" key="2">
    <source>
        <dbReference type="ARBA" id="ARBA00022692"/>
    </source>
</evidence>
<dbReference type="AlphaFoldDB" id="A0A920C878"/>
<evidence type="ECO:0000259" key="6">
    <source>
        <dbReference type="Pfam" id="PF07291"/>
    </source>
</evidence>
<dbReference type="Proteomes" id="UP000676917">
    <property type="component" value="Unassembled WGS sequence"/>
</dbReference>
<feature type="transmembrane region" description="Helical" evidence="5">
    <location>
        <begin position="143"/>
        <end position="162"/>
    </location>
</feature>
<organism evidence="7 8">
    <name type="scientific">Ornithinibacillus bavariensis</name>
    <dbReference type="NCBI Taxonomy" id="545502"/>
    <lineage>
        <taxon>Bacteria</taxon>
        <taxon>Bacillati</taxon>
        <taxon>Bacillota</taxon>
        <taxon>Bacilli</taxon>
        <taxon>Bacillales</taxon>
        <taxon>Bacillaceae</taxon>
        <taxon>Ornithinibacillus</taxon>
    </lineage>
</organism>
<keyword evidence="8" id="KW-1185">Reference proteome</keyword>
<dbReference type="GO" id="GO:0016020">
    <property type="term" value="C:membrane"/>
    <property type="evidence" value="ECO:0007669"/>
    <property type="project" value="UniProtKB-SubCell"/>
</dbReference>
<proteinExistence type="predicted"/>
<feature type="transmembrane region" description="Helical" evidence="5">
    <location>
        <begin position="6"/>
        <end position="25"/>
    </location>
</feature>
<accession>A0A920C878</accession>
<dbReference type="EMBL" id="BORP01000003">
    <property type="protein sequence ID" value="GIO27417.1"/>
    <property type="molecule type" value="Genomic_DNA"/>
</dbReference>
<comment type="caution">
    <text evidence="7">The sequence shown here is derived from an EMBL/GenBank/DDBJ whole genome shotgun (WGS) entry which is preliminary data.</text>
</comment>
<dbReference type="RefSeq" id="WP_212920895.1">
    <property type="nucleotide sequence ID" value="NZ_BORP01000003.1"/>
</dbReference>
<dbReference type="InterPro" id="IPR009908">
    <property type="entry name" value="Methylamine_util_MauE"/>
</dbReference>
<evidence type="ECO:0000256" key="3">
    <source>
        <dbReference type="ARBA" id="ARBA00022989"/>
    </source>
</evidence>
<keyword evidence="2 5" id="KW-0812">Transmembrane</keyword>
<feature type="domain" description="Methylamine utilisation protein MauE" evidence="6">
    <location>
        <begin position="3"/>
        <end position="130"/>
    </location>
</feature>
<evidence type="ECO:0000256" key="4">
    <source>
        <dbReference type="ARBA" id="ARBA00023136"/>
    </source>
</evidence>
<evidence type="ECO:0000313" key="8">
    <source>
        <dbReference type="Proteomes" id="UP000676917"/>
    </source>
</evidence>
<reference evidence="7" key="1">
    <citation type="submission" date="2021-03" db="EMBL/GenBank/DDBJ databases">
        <title>Antimicrobial resistance genes in bacteria isolated from Japanese honey, and their potential for conferring macrolide and lincosamide resistance in the American foulbrood pathogen Paenibacillus larvae.</title>
        <authorList>
            <person name="Okamoto M."/>
            <person name="Kumagai M."/>
            <person name="Kanamori H."/>
            <person name="Takamatsu D."/>
        </authorList>
    </citation>
    <scope>NUCLEOTIDE SEQUENCE</scope>
    <source>
        <strain evidence="7">J43TS3</strain>
    </source>
</reference>